<protein>
    <recommendedName>
        <fullName evidence="4">Membrane protein (DUF2306)</fullName>
    </recommendedName>
</protein>
<dbReference type="STRING" id="1776.BHQ18_08235"/>
<reference evidence="3" key="1">
    <citation type="submission" date="2016-09" db="EMBL/GenBank/DDBJ databases">
        <authorList>
            <person name="Greninger A.L."/>
            <person name="Jerome K.R."/>
            <person name="Mcnair B."/>
            <person name="Wallis C."/>
            <person name="Fang F."/>
        </authorList>
    </citation>
    <scope>NUCLEOTIDE SEQUENCE [LARGE SCALE GENOMIC DNA]</scope>
    <source>
        <strain evidence="3">M6</strain>
    </source>
</reference>
<dbReference type="InterPro" id="IPR018750">
    <property type="entry name" value="DUF2306_membrane"/>
</dbReference>
<proteinExistence type="predicted"/>
<evidence type="ECO:0000256" key="1">
    <source>
        <dbReference type="SAM" id="Phobius"/>
    </source>
</evidence>
<evidence type="ECO:0000313" key="2">
    <source>
        <dbReference type="EMBL" id="ODQ90719.1"/>
    </source>
</evidence>
<dbReference type="RefSeq" id="WP_069413114.1">
    <property type="nucleotide sequence ID" value="NZ_JACKUL010000026.1"/>
</dbReference>
<feature type="transmembrane region" description="Helical" evidence="1">
    <location>
        <begin position="42"/>
        <end position="63"/>
    </location>
</feature>
<name>A0A1E3RLH8_MYCFV</name>
<dbReference type="Pfam" id="PF10067">
    <property type="entry name" value="DUF2306"/>
    <property type="match status" value="1"/>
</dbReference>
<organism evidence="2 3">
    <name type="scientific">Mycolicibacterium flavescens</name>
    <name type="common">Mycobacterium flavescens</name>
    <dbReference type="NCBI Taxonomy" id="1776"/>
    <lineage>
        <taxon>Bacteria</taxon>
        <taxon>Bacillati</taxon>
        <taxon>Actinomycetota</taxon>
        <taxon>Actinomycetes</taxon>
        <taxon>Mycobacteriales</taxon>
        <taxon>Mycobacteriaceae</taxon>
        <taxon>Mycolicibacterium</taxon>
    </lineage>
</organism>
<accession>A0A1E3RLH8</accession>
<feature type="transmembrane region" description="Helical" evidence="1">
    <location>
        <begin position="83"/>
        <end position="101"/>
    </location>
</feature>
<feature type="transmembrane region" description="Helical" evidence="1">
    <location>
        <begin position="181"/>
        <end position="206"/>
    </location>
</feature>
<feature type="transmembrane region" description="Helical" evidence="1">
    <location>
        <begin position="12"/>
        <end position="30"/>
    </location>
</feature>
<feature type="transmembrane region" description="Helical" evidence="1">
    <location>
        <begin position="142"/>
        <end position="161"/>
    </location>
</feature>
<keyword evidence="1" id="KW-0472">Membrane</keyword>
<keyword evidence="3" id="KW-1185">Reference proteome</keyword>
<evidence type="ECO:0008006" key="4">
    <source>
        <dbReference type="Google" id="ProtNLM"/>
    </source>
</evidence>
<dbReference type="OrthoDB" id="4698148at2"/>
<dbReference type="AlphaFoldDB" id="A0A1E3RLH8"/>
<evidence type="ECO:0000313" key="3">
    <source>
        <dbReference type="Proteomes" id="UP000094053"/>
    </source>
</evidence>
<gene>
    <name evidence="2" type="ORF">BHQ18_08235</name>
</gene>
<feature type="transmembrane region" description="Helical" evidence="1">
    <location>
        <begin position="107"/>
        <end position="130"/>
    </location>
</feature>
<comment type="caution">
    <text evidence="2">The sequence shown here is derived from an EMBL/GenBank/DDBJ whole genome shotgun (WGS) entry which is preliminary data.</text>
</comment>
<dbReference type="Proteomes" id="UP000094053">
    <property type="component" value="Unassembled WGS sequence"/>
</dbReference>
<sequence>MTYAQLSRWWPPALAVLVVAFLTYSLPPYFVGSTRVPATFPLYYPLLVGHVLLGGVAMAAVVVQLWPRLRARRPTLHRHAGRIYVATTIPAALSALVIGAATPFGPALAVSNVLLAALWLWFTAAGFCAGRQGRVADHRRHMLRSATLALSIITNRIWGPVLFRVGDPLYHNLFDGNGQHYLWFVAGLGGWLGWTVPLALVQWWLYRRAFTTSSSIRQLTETRPGRLRTRIGQRRRGRYDNGIQRQNRTGHP</sequence>
<keyword evidence="1" id="KW-1133">Transmembrane helix</keyword>
<keyword evidence="1" id="KW-0812">Transmembrane</keyword>
<dbReference type="EMBL" id="MIHA01000005">
    <property type="protein sequence ID" value="ODQ90719.1"/>
    <property type="molecule type" value="Genomic_DNA"/>
</dbReference>